<dbReference type="InterPro" id="IPR014123">
    <property type="entry name" value="Superoxide_dismutase_Ni-type"/>
</dbReference>
<dbReference type="NCBIfam" id="TIGR02753">
    <property type="entry name" value="sodN"/>
    <property type="match status" value="1"/>
</dbReference>
<dbReference type="InterPro" id="IPR036502">
    <property type="entry name" value="NiSOD_sf"/>
</dbReference>
<dbReference type="Gene3D" id="1.20.120.400">
    <property type="entry name" value="Nickel-containing superoxide dismutase"/>
    <property type="match status" value="1"/>
</dbReference>
<accession>A0A7C5R122</accession>
<dbReference type="EC" id="1.15.1.1" evidence="1"/>
<proteinExistence type="predicted"/>
<protein>
    <submittedName>
        <fullName evidence="1">Superoxide dismutase, Ni</fullName>
        <ecNumber evidence="1">1.15.1.1</ecNumber>
    </submittedName>
</protein>
<reference evidence="1" key="1">
    <citation type="journal article" date="2020" name="mSystems">
        <title>Genome- and Community-Level Interaction Insights into Carbon Utilization and Element Cycling Functions of Hydrothermarchaeota in Hydrothermal Sediment.</title>
        <authorList>
            <person name="Zhou Z."/>
            <person name="Liu Y."/>
            <person name="Xu W."/>
            <person name="Pan J."/>
            <person name="Luo Z.H."/>
            <person name="Li M."/>
        </authorList>
    </citation>
    <scope>NUCLEOTIDE SEQUENCE [LARGE SCALE GENOMIC DNA]</scope>
    <source>
        <strain evidence="1">HyVt-485</strain>
    </source>
</reference>
<comment type="caution">
    <text evidence="1">The sequence shown here is derived from an EMBL/GenBank/DDBJ whole genome shotgun (WGS) entry which is preliminary data.</text>
</comment>
<sequence>MINDLISKLSLDTASAHCDIPCGIYDPQPALYHALSVVRQMDILLGLKDKDMDVHTAMQVARNSAEKENQAEKVKHEIRIIWGDFIKGDNLKNNPKAHDLTHKIMMKASACKQDLHREDGLALVELVNEFAEMFWSMKGVKTKRVTAPYAPALEVVYPDL</sequence>
<dbReference type="Proteomes" id="UP000885830">
    <property type="component" value="Unassembled WGS sequence"/>
</dbReference>
<name>A0A7C5R122_9PROT</name>
<dbReference type="AlphaFoldDB" id="A0A7C5R122"/>
<keyword evidence="1" id="KW-0560">Oxidoreductase</keyword>
<gene>
    <name evidence="1" type="primary">sodN</name>
    <name evidence="1" type="ORF">ENJ42_07300</name>
</gene>
<dbReference type="SUPFAM" id="SSF109770">
    <property type="entry name" value="Nickel-containing superoxide dismutase, NiSOD"/>
    <property type="match status" value="1"/>
</dbReference>
<evidence type="ECO:0000313" key="1">
    <source>
        <dbReference type="EMBL" id="HHL43404.1"/>
    </source>
</evidence>
<dbReference type="GO" id="GO:0016151">
    <property type="term" value="F:nickel cation binding"/>
    <property type="evidence" value="ECO:0007669"/>
    <property type="project" value="InterPro"/>
</dbReference>
<dbReference type="GO" id="GO:0004784">
    <property type="term" value="F:superoxide dismutase activity"/>
    <property type="evidence" value="ECO:0007669"/>
    <property type="project" value="UniProtKB-EC"/>
</dbReference>
<dbReference type="EMBL" id="DRMJ01000379">
    <property type="protein sequence ID" value="HHL43404.1"/>
    <property type="molecule type" value="Genomic_DNA"/>
</dbReference>
<organism evidence="1">
    <name type="scientific">Hellea balneolensis</name>
    <dbReference type="NCBI Taxonomy" id="287478"/>
    <lineage>
        <taxon>Bacteria</taxon>
        <taxon>Pseudomonadati</taxon>
        <taxon>Pseudomonadota</taxon>
        <taxon>Alphaproteobacteria</taxon>
        <taxon>Maricaulales</taxon>
        <taxon>Robiginitomaculaceae</taxon>
        <taxon>Hellea</taxon>
    </lineage>
</organism>
<dbReference type="Pfam" id="PF09055">
    <property type="entry name" value="Sod_Ni"/>
    <property type="match status" value="1"/>
</dbReference>